<comment type="caution">
    <text evidence="1">The sequence shown here is derived from an EMBL/GenBank/DDBJ whole genome shotgun (WGS) entry which is preliminary data.</text>
</comment>
<accession>A0A8I0N0J1</accession>
<dbReference type="EMBL" id="AQHF01000034">
    <property type="protein sequence ID" value="MBE0348908.1"/>
    <property type="molecule type" value="Genomic_DNA"/>
</dbReference>
<organism evidence="1 2">
    <name type="scientific">Pseudoalteromonas peptidolytica F12-50-A1</name>
    <dbReference type="NCBI Taxonomy" id="1315280"/>
    <lineage>
        <taxon>Bacteria</taxon>
        <taxon>Pseudomonadati</taxon>
        <taxon>Pseudomonadota</taxon>
        <taxon>Gammaproteobacteria</taxon>
        <taxon>Alteromonadales</taxon>
        <taxon>Pseudoalteromonadaceae</taxon>
        <taxon>Pseudoalteromonas</taxon>
    </lineage>
</organism>
<dbReference type="Proteomes" id="UP000660708">
    <property type="component" value="Unassembled WGS sequence"/>
</dbReference>
<evidence type="ECO:0000313" key="1">
    <source>
        <dbReference type="EMBL" id="MBE0348908.1"/>
    </source>
</evidence>
<sequence>MVFAIYADQKLKHHQTRRIAGFLIQSTNYPQSDKHHAKRAVLLS</sequence>
<proteinExistence type="predicted"/>
<protein>
    <submittedName>
        <fullName evidence="1">Uncharacterized protein</fullName>
    </submittedName>
</protein>
<reference evidence="1 2" key="1">
    <citation type="submission" date="2015-06" db="EMBL/GenBank/DDBJ databases">
        <title>Genome sequence of Pseudoalteromonas peptidolytica.</title>
        <authorList>
            <person name="Xie B.-B."/>
            <person name="Rong J.-C."/>
            <person name="Qin Q.-L."/>
            <person name="Zhang Y.-Z."/>
        </authorList>
    </citation>
    <scope>NUCLEOTIDE SEQUENCE [LARGE SCALE GENOMIC DNA]</scope>
    <source>
        <strain evidence="1 2">F12-50-A1</strain>
    </source>
</reference>
<evidence type="ECO:0000313" key="2">
    <source>
        <dbReference type="Proteomes" id="UP000660708"/>
    </source>
</evidence>
<dbReference type="AlphaFoldDB" id="A0A8I0N0J1"/>
<gene>
    <name evidence="1" type="ORF">PPEP_b0769</name>
</gene>
<name>A0A8I0N0J1_9GAMM</name>
<keyword evidence="2" id="KW-1185">Reference proteome</keyword>